<evidence type="ECO:0000313" key="3">
    <source>
        <dbReference type="Proteomes" id="UP001443914"/>
    </source>
</evidence>
<organism evidence="2 3">
    <name type="scientific">Saponaria officinalis</name>
    <name type="common">Common soapwort</name>
    <name type="synonym">Lychnis saponaria</name>
    <dbReference type="NCBI Taxonomy" id="3572"/>
    <lineage>
        <taxon>Eukaryota</taxon>
        <taxon>Viridiplantae</taxon>
        <taxon>Streptophyta</taxon>
        <taxon>Embryophyta</taxon>
        <taxon>Tracheophyta</taxon>
        <taxon>Spermatophyta</taxon>
        <taxon>Magnoliopsida</taxon>
        <taxon>eudicotyledons</taxon>
        <taxon>Gunneridae</taxon>
        <taxon>Pentapetalae</taxon>
        <taxon>Caryophyllales</taxon>
        <taxon>Caryophyllaceae</taxon>
        <taxon>Caryophylleae</taxon>
        <taxon>Saponaria</taxon>
    </lineage>
</organism>
<feature type="domain" description="DUF3615" evidence="1">
    <location>
        <begin position="21"/>
        <end position="118"/>
    </location>
</feature>
<proteinExistence type="predicted"/>
<dbReference type="Proteomes" id="UP001443914">
    <property type="component" value="Unassembled WGS sequence"/>
</dbReference>
<name>A0AAW1I2U0_SAPOF</name>
<dbReference type="EMBL" id="JBDFQZ010000010">
    <property type="protein sequence ID" value="KAK9683647.1"/>
    <property type="molecule type" value="Genomic_DNA"/>
</dbReference>
<gene>
    <name evidence="2" type="ORF">RND81_10G156000</name>
</gene>
<accession>A0AAW1I2U0</accession>
<dbReference type="InterPro" id="IPR022059">
    <property type="entry name" value="DUF3615"/>
</dbReference>
<comment type="caution">
    <text evidence="2">The sequence shown here is derived from an EMBL/GenBank/DDBJ whole genome shotgun (WGS) entry which is preliminary data.</text>
</comment>
<evidence type="ECO:0000313" key="2">
    <source>
        <dbReference type="EMBL" id="KAK9683647.1"/>
    </source>
</evidence>
<keyword evidence="3" id="KW-1185">Reference proteome</keyword>
<protein>
    <recommendedName>
        <fullName evidence="1">DUF3615 domain-containing protein</fullName>
    </recommendedName>
</protein>
<evidence type="ECO:0000259" key="1">
    <source>
        <dbReference type="Pfam" id="PF12274"/>
    </source>
</evidence>
<reference evidence="2" key="1">
    <citation type="submission" date="2024-03" db="EMBL/GenBank/DDBJ databases">
        <title>WGS assembly of Saponaria officinalis var. Norfolk2.</title>
        <authorList>
            <person name="Jenkins J."/>
            <person name="Shu S."/>
            <person name="Grimwood J."/>
            <person name="Barry K."/>
            <person name="Goodstein D."/>
            <person name="Schmutz J."/>
            <person name="Leebens-Mack J."/>
            <person name="Osbourn A."/>
        </authorList>
    </citation>
    <scope>NUCLEOTIDE SEQUENCE [LARGE SCALE GENOMIC DNA]</scope>
    <source>
        <strain evidence="2">JIC</strain>
    </source>
</reference>
<sequence>MEDIRFWKFPEVEETALEFATAALSYLSEKNCNFELVKPGLYSGDVVSGGTLFHHNFKAKSSPNAPVKTFFSQVFRPLDHSSKCLTVECCISLGESDSPPVKRDNRGCLFCSDCVYHPIGGCKGINIGWPSWSSEDEFGEGSFACILCKF</sequence>
<dbReference type="AlphaFoldDB" id="A0AAW1I2U0"/>
<dbReference type="Pfam" id="PF12274">
    <property type="entry name" value="DUF3615"/>
    <property type="match status" value="1"/>
</dbReference>